<protein>
    <submittedName>
        <fullName evidence="2">Uncharacterized protein</fullName>
    </submittedName>
</protein>
<evidence type="ECO:0000256" key="1">
    <source>
        <dbReference type="SAM" id="SignalP"/>
    </source>
</evidence>
<evidence type="ECO:0000313" key="3">
    <source>
        <dbReference type="Proteomes" id="UP000605970"/>
    </source>
</evidence>
<accession>A0A8S9Z5T0</accession>
<sequence>MNKIFITLILFSYIFHNNIVNAARATFCDLVDSSKEDYFTYYTSACNKKETIDKINNICCKNRKTVCQCAENNFNGGCRNAVKGVFFC</sequence>
<organism evidence="2 3">
    <name type="scientific">Meloidogyne graminicola</name>
    <dbReference type="NCBI Taxonomy" id="189291"/>
    <lineage>
        <taxon>Eukaryota</taxon>
        <taxon>Metazoa</taxon>
        <taxon>Ecdysozoa</taxon>
        <taxon>Nematoda</taxon>
        <taxon>Chromadorea</taxon>
        <taxon>Rhabditida</taxon>
        <taxon>Tylenchina</taxon>
        <taxon>Tylenchomorpha</taxon>
        <taxon>Tylenchoidea</taxon>
        <taxon>Meloidogynidae</taxon>
        <taxon>Meloidogyninae</taxon>
        <taxon>Meloidogyne</taxon>
    </lineage>
</organism>
<keyword evidence="3" id="KW-1185">Reference proteome</keyword>
<feature type="chain" id="PRO_5035723218" evidence="1">
    <location>
        <begin position="26"/>
        <end position="88"/>
    </location>
</feature>
<reference evidence="2" key="1">
    <citation type="journal article" date="2020" name="Ecol. Evol.">
        <title>Genome structure and content of the rice root-knot nematode (Meloidogyne graminicola).</title>
        <authorList>
            <person name="Phan N.T."/>
            <person name="Danchin E.G.J."/>
            <person name="Klopp C."/>
            <person name="Perfus-Barbeoch L."/>
            <person name="Kozlowski D.K."/>
            <person name="Koutsovoulos G.D."/>
            <person name="Lopez-Roques C."/>
            <person name="Bouchez O."/>
            <person name="Zahm M."/>
            <person name="Besnard G."/>
            <person name="Bellafiore S."/>
        </authorList>
    </citation>
    <scope>NUCLEOTIDE SEQUENCE</scope>
    <source>
        <strain evidence="2">VN-18</strain>
    </source>
</reference>
<proteinExistence type="predicted"/>
<gene>
    <name evidence="2" type="ORF">Mgra_00010238</name>
</gene>
<comment type="caution">
    <text evidence="2">The sequence shown here is derived from an EMBL/GenBank/DDBJ whole genome shotgun (WGS) entry which is preliminary data.</text>
</comment>
<name>A0A8S9Z5T0_9BILA</name>
<evidence type="ECO:0000313" key="2">
    <source>
        <dbReference type="EMBL" id="KAF7623463.1"/>
    </source>
</evidence>
<feature type="signal peptide" evidence="1">
    <location>
        <begin position="1"/>
        <end position="25"/>
    </location>
</feature>
<dbReference type="EMBL" id="JABEBT010000244">
    <property type="protein sequence ID" value="KAF7623463.1"/>
    <property type="molecule type" value="Genomic_DNA"/>
</dbReference>
<keyword evidence="1" id="KW-0732">Signal</keyword>
<dbReference type="AlphaFoldDB" id="A0A8S9Z5T0"/>
<dbReference type="Proteomes" id="UP000605970">
    <property type="component" value="Unassembled WGS sequence"/>
</dbReference>